<comment type="caution">
    <text evidence="2">The sequence shown here is derived from an EMBL/GenBank/DDBJ whole genome shotgun (WGS) entry which is preliminary data.</text>
</comment>
<organism evidence="2 3">
    <name type="scientific">Murinocardiopsis flavida</name>
    <dbReference type="NCBI Taxonomy" id="645275"/>
    <lineage>
        <taxon>Bacteria</taxon>
        <taxon>Bacillati</taxon>
        <taxon>Actinomycetota</taxon>
        <taxon>Actinomycetes</taxon>
        <taxon>Streptosporangiales</taxon>
        <taxon>Nocardiopsidaceae</taxon>
        <taxon>Murinocardiopsis</taxon>
    </lineage>
</organism>
<dbReference type="InterPro" id="IPR024072">
    <property type="entry name" value="DHFR-like_dom_sf"/>
</dbReference>
<dbReference type="InterPro" id="IPR050765">
    <property type="entry name" value="Riboflavin_Biosynth_HTPR"/>
</dbReference>
<evidence type="ECO:0000313" key="3">
    <source>
        <dbReference type="Proteomes" id="UP000240542"/>
    </source>
</evidence>
<dbReference type="EMBL" id="PYGA01000016">
    <property type="protein sequence ID" value="PSK93619.1"/>
    <property type="molecule type" value="Genomic_DNA"/>
</dbReference>
<name>A0A2P8D8T4_9ACTN</name>
<accession>A0A2P8D8T4</accession>
<dbReference type="PANTHER" id="PTHR38011">
    <property type="entry name" value="DIHYDROFOLATE REDUCTASE FAMILY PROTEIN (AFU_ORTHOLOGUE AFUA_8G06820)"/>
    <property type="match status" value="1"/>
</dbReference>
<proteinExistence type="predicted"/>
<protein>
    <submittedName>
        <fullName evidence="2">Dihydrofolate reductase</fullName>
    </submittedName>
</protein>
<dbReference type="PANTHER" id="PTHR38011:SF11">
    <property type="entry name" value="2,5-DIAMINO-6-RIBOSYLAMINO-4(3H)-PYRIMIDINONE 5'-PHOSPHATE REDUCTASE"/>
    <property type="match status" value="1"/>
</dbReference>
<reference evidence="2 3" key="1">
    <citation type="submission" date="2018-03" db="EMBL/GenBank/DDBJ databases">
        <title>Genomic Encyclopedia of Archaeal and Bacterial Type Strains, Phase II (KMG-II): from individual species to whole genera.</title>
        <authorList>
            <person name="Goeker M."/>
        </authorList>
    </citation>
    <scope>NUCLEOTIDE SEQUENCE [LARGE SCALE GENOMIC DNA]</scope>
    <source>
        <strain evidence="2 3">DSM 45312</strain>
    </source>
</reference>
<evidence type="ECO:0000259" key="1">
    <source>
        <dbReference type="Pfam" id="PF01872"/>
    </source>
</evidence>
<dbReference type="GO" id="GO:0009231">
    <property type="term" value="P:riboflavin biosynthetic process"/>
    <property type="evidence" value="ECO:0007669"/>
    <property type="project" value="InterPro"/>
</dbReference>
<feature type="domain" description="Bacterial bifunctional deaminase-reductase C-terminal" evidence="1">
    <location>
        <begin position="107"/>
        <end position="182"/>
    </location>
</feature>
<sequence>MRKLSYYIGTTIDGYIASPDDAIDFFPVGEDLLAHIIEEYPETLPTHVREQLGVAGAPNKHFDTMVQGRKTYDPALKIGITSPYRHFRQYVVSRSIAESPDPEIEIVADPVAKVRELKAEDGMGIYLGGGGELASALLPEIDELIVKVYPVVAGTGVRMFSGAFTPTPFTLTETKTFDSGVLIQKYTRGK</sequence>
<evidence type="ECO:0000313" key="2">
    <source>
        <dbReference type="EMBL" id="PSK93619.1"/>
    </source>
</evidence>
<dbReference type="RefSeq" id="WP_106584899.1">
    <property type="nucleotide sequence ID" value="NZ_PYGA01000016.1"/>
</dbReference>
<dbReference type="GO" id="GO:0008703">
    <property type="term" value="F:5-amino-6-(5-phosphoribosylamino)uracil reductase activity"/>
    <property type="evidence" value="ECO:0007669"/>
    <property type="project" value="InterPro"/>
</dbReference>
<dbReference type="InterPro" id="IPR002734">
    <property type="entry name" value="RibDG_C"/>
</dbReference>
<dbReference type="SUPFAM" id="SSF53597">
    <property type="entry name" value="Dihydrofolate reductase-like"/>
    <property type="match status" value="1"/>
</dbReference>
<dbReference type="Proteomes" id="UP000240542">
    <property type="component" value="Unassembled WGS sequence"/>
</dbReference>
<dbReference type="OrthoDB" id="195113at2"/>
<dbReference type="AlphaFoldDB" id="A0A2P8D8T4"/>
<gene>
    <name evidence="2" type="ORF">CLV63_11626</name>
</gene>
<keyword evidence="3" id="KW-1185">Reference proteome</keyword>
<dbReference type="Gene3D" id="3.40.430.10">
    <property type="entry name" value="Dihydrofolate Reductase, subunit A"/>
    <property type="match status" value="1"/>
</dbReference>
<dbReference type="Pfam" id="PF01872">
    <property type="entry name" value="RibD_C"/>
    <property type="match status" value="1"/>
</dbReference>